<accession>A0A7T8HFQ5</accession>
<evidence type="ECO:0000313" key="2">
    <source>
        <dbReference type="Proteomes" id="UP000595437"/>
    </source>
</evidence>
<dbReference type="AlphaFoldDB" id="A0A7T8HFQ5"/>
<reference evidence="2" key="1">
    <citation type="submission" date="2021-01" db="EMBL/GenBank/DDBJ databases">
        <title>Caligus Genome Assembly.</title>
        <authorList>
            <person name="Gallardo-Escarate C."/>
        </authorList>
    </citation>
    <scope>NUCLEOTIDE SEQUENCE [LARGE SCALE GENOMIC DNA]</scope>
</reference>
<keyword evidence="2" id="KW-1185">Reference proteome</keyword>
<name>A0A7T8HFQ5_CALRO</name>
<sequence length="77" mass="8612">MYRSSGEMPRSNYYPGPGVPPAEAGSNAWYWDGTQYQLQTQAAAAAALPMLGIRRLLQKKSQELHQDLQTSSRSQLR</sequence>
<evidence type="ECO:0000313" key="1">
    <source>
        <dbReference type="EMBL" id="QQP49025.1"/>
    </source>
</evidence>
<gene>
    <name evidence="1" type="ORF">FKW44_009536</name>
</gene>
<dbReference type="Proteomes" id="UP000595437">
    <property type="component" value="Chromosome 6"/>
</dbReference>
<dbReference type="EMBL" id="CP045895">
    <property type="protein sequence ID" value="QQP49025.1"/>
    <property type="molecule type" value="Genomic_DNA"/>
</dbReference>
<protein>
    <submittedName>
        <fullName evidence="1">Uncharacterized protein</fullName>
    </submittedName>
</protein>
<proteinExistence type="predicted"/>
<organism evidence="1 2">
    <name type="scientific">Caligus rogercresseyi</name>
    <name type="common">Sea louse</name>
    <dbReference type="NCBI Taxonomy" id="217165"/>
    <lineage>
        <taxon>Eukaryota</taxon>
        <taxon>Metazoa</taxon>
        <taxon>Ecdysozoa</taxon>
        <taxon>Arthropoda</taxon>
        <taxon>Crustacea</taxon>
        <taxon>Multicrustacea</taxon>
        <taxon>Hexanauplia</taxon>
        <taxon>Copepoda</taxon>
        <taxon>Siphonostomatoida</taxon>
        <taxon>Caligidae</taxon>
        <taxon>Caligus</taxon>
    </lineage>
</organism>